<dbReference type="Pfam" id="PF03551">
    <property type="entry name" value="PadR"/>
    <property type="match status" value="1"/>
</dbReference>
<dbReference type="InterPro" id="IPR036390">
    <property type="entry name" value="WH_DNA-bd_sf"/>
</dbReference>
<protein>
    <submittedName>
        <fullName evidence="2">Helix-turn-helix transcriptional regulator</fullName>
    </submittedName>
</protein>
<dbReference type="Gene3D" id="1.10.10.10">
    <property type="entry name" value="Winged helix-like DNA-binding domain superfamily/Winged helix DNA-binding domain"/>
    <property type="match status" value="1"/>
</dbReference>
<dbReference type="InterPro" id="IPR036388">
    <property type="entry name" value="WH-like_DNA-bd_sf"/>
</dbReference>
<accession>A0A974NMX2</accession>
<keyword evidence="3" id="KW-1185">Reference proteome</keyword>
<feature type="domain" description="Transcription regulator PadR N-terminal" evidence="1">
    <location>
        <begin position="7"/>
        <end position="84"/>
    </location>
</feature>
<name>A0A974NMX2_PERPY</name>
<dbReference type="SUPFAM" id="SSF46785">
    <property type="entry name" value="Winged helix' DNA-binding domain"/>
    <property type="match status" value="1"/>
</dbReference>
<reference evidence="2 3" key="1">
    <citation type="submission" date="2021-01" db="EMBL/GenBank/DDBJ databases">
        <title>FDA dAtabase for Regulatory Grade micrObial Sequences (FDA-ARGOS): Supporting development and validation of Infectious Disease Dx tests.</title>
        <authorList>
            <person name="Nelson B."/>
            <person name="Plummer A."/>
            <person name="Tallon L."/>
            <person name="Sadzewicz L."/>
            <person name="Zhao X."/>
            <person name="Boylan J."/>
            <person name="Ott S."/>
            <person name="Bowen H."/>
            <person name="Vavikolanu K."/>
            <person name="Mehta A."/>
            <person name="Aluvathingal J."/>
            <person name="Nadendla S."/>
            <person name="Myers T."/>
            <person name="Yan Y."/>
            <person name="Sichtig H."/>
        </authorList>
    </citation>
    <scope>NUCLEOTIDE SEQUENCE [LARGE SCALE GENOMIC DNA]</scope>
    <source>
        <strain evidence="2 3">FDAARGOS_1161</strain>
    </source>
</reference>
<dbReference type="EMBL" id="CP068053">
    <property type="protein sequence ID" value="QQT00661.1"/>
    <property type="molecule type" value="Genomic_DNA"/>
</dbReference>
<sequence length="179" mass="20812">MSIPIFILGSLAEQNNYAYSIYKGAAETLAIVQVSGLTESKLYYHFEALHKRGYVETVEVLKDPRRPEKTMYQITDAGRLELEKKIYTIFKQSTDVGELYSALIFIKHVDIDEVLSIFGANIEKQKMRWTPSLKDKVPQEVLNKNKHLPFIADHATSYIDFRIEWLERLFTYIKSLQSE</sequence>
<evidence type="ECO:0000259" key="1">
    <source>
        <dbReference type="Pfam" id="PF03551"/>
    </source>
</evidence>
<evidence type="ECO:0000313" key="2">
    <source>
        <dbReference type="EMBL" id="QQT00661.1"/>
    </source>
</evidence>
<dbReference type="RefSeq" id="WP_040376696.1">
    <property type="nucleotide sequence ID" value="NZ_CP068053.1"/>
</dbReference>
<dbReference type="KEGG" id="ppsr:I6J18_01625"/>
<organism evidence="2 3">
    <name type="scientific">Peribacillus psychrosaccharolyticus</name>
    <name type="common">Bacillus psychrosaccharolyticus</name>
    <dbReference type="NCBI Taxonomy" id="1407"/>
    <lineage>
        <taxon>Bacteria</taxon>
        <taxon>Bacillati</taxon>
        <taxon>Bacillota</taxon>
        <taxon>Bacilli</taxon>
        <taxon>Bacillales</taxon>
        <taxon>Bacillaceae</taxon>
        <taxon>Peribacillus</taxon>
    </lineage>
</organism>
<dbReference type="AlphaFoldDB" id="A0A974NMX2"/>
<gene>
    <name evidence="2" type="ORF">I6J18_01625</name>
</gene>
<proteinExistence type="predicted"/>
<dbReference type="InterPro" id="IPR005149">
    <property type="entry name" value="Tscrpt_reg_PadR_N"/>
</dbReference>
<evidence type="ECO:0000313" key="3">
    <source>
        <dbReference type="Proteomes" id="UP000595254"/>
    </source>
</evidence>
<dbReference type="Proteomes" id="UP000595254">
    <property type="component" value="Chromosome"/>
</dbReference>